<gene>
    <name evidence="1" type="ORF">UFOPK2373_00454</name>
</gene>
<protein>
    <submittedName>
        <fullName evidence="1">Unannotated protein</fullName>
    </submittedName>
</protein>
<dbReference type="Pfam" id="PF11663">
    <property type="entry name" value="Toxin_YhaV"/>
    <property type="match status" value="1"/>
</dbReference>
<organism evidence="1">
    <name type="scientific">freshwater metagenome</name>
    <dbReference type="NCBI Taxonomy" id="449393"/>
    <lineage>
        <taxon>unclassified sequences</taxon>
        <taxon>metagenomes</taxon>
        <taxon>ecological metagenomes</taxon>
    </lineage>
</organism>
<evidence type="ECO:0000313" key="1">
    <source>
        <dbReference type="EMBL" id="CAB4684508.1"/>
    </source>
</evidence>
<name>A0A6J6NHX0_9ZZZZ</name>
<dbReference type="InterPro" id="IPR021679">
    <property type="entry name" value="Toxin_endonuclease_YhaV"/>
</dbReference>
<dbReference type="GO" id="GO:0004540">
    <property type="term" value="F:RNA nuclease activity"/>
    <property type="evidence" value="ECO:0007669"/>
    <property type="project" value="InterPro"/>
</dbReference>
<sequence>MASTEWFLLAHPAFMNQLITSTQKMADAKAKAGTDWIHHPDVKRHFTLTHQITERIPQDPSSANFRLGNALGQRYKLWFRAKFLQQYRIFFRYSSIRNIIVYGWVNDPTTLRAYGSKTDAYLVFKRMLESGRVPNDWDELIAESKRLS</sequence>
<reference evidence="1" key="1">
    <citation type="submission" date="2020-05" db="EMBL/GenBank/DDBJ databases">
        <authorList>
            <person name="Chiriac C."/>
            <person name="Salcher M."/>
            <person name="Ghai R."/>
            <person name="Kavagutti S V."/>
        </authorList>
    </citation>
    <scope>NUCLEOTIDE SEQUENCE</scope>
</reference>
<dbReference type="GO" id="GO:0110001">
    <property type="term" value="C:toxin-antitoxin complex"/>
    <property type="evidence" value="ECO:0007669"/>
    <property type="project" value="InterPro"/>
</dbReference>
<accession>A0A6J6NHX0</accession>
<proteinExistence type="predicted"/>
<dbReference type="AlphaFoldDB" id="A0A6J6NHX0"/>
<dbReference type="EMBL" id="CAEZXL010000058">
    <property type="protein sequence ID" value="CAB4684508.1"/>
    <property type="molecule type" value="Genomic_DNA"/>
</dbReference>